<dbReference type="OMA" id="IYIHGMV"/>
<dbReference type="GO" id="GO:0030246">
    <property type="term" value="F:carbohydrate binding"/>
    <property type="evidence" value="ECO:0007669"/>
    <property type="project" value="UniProtKB-UniRule"/>
</dbReference>
<dbReference type="SMART" id="SM00908">
    <property type="entry name" value="Gal-bind_lectin"/>
    <property type="match status" value="3"/>
</dbReference>
<dbReference type="STRING" id="407821.A0A087UBB5"/>
<feature type="domain" description="Galectin" evidence="3">
    <location>
        <begin position="329"/>
        <end position="463"/>
    </location>
</feature>
<keyword evidence="1 2" id="KW-0430">Lectin</keyword>
<organism evidence="4 5">
    <name type="scientific">Stegodyphus mimosarum</name>
    <name type="common">African social velvet spider</name>
    <dbReference type="NCBI Taxonomy" id="407821"/>
    <lineage>
        <taxon>Eukaryota</taxon>
        <taxon>Metazoa</taxon>
        <taxon>Ecdysozoa</taxon>
        <taxon>Arthropoda</taxon>
        <taxon>Chelicerata</taxon>
        <taxon>Arachnida</taxon>
        <taxon>Araneae</taxon>
        <taxon>Araneomorphae</taxon>
        <taxon>Entelegynae</taxon>
        <taxon>Eresoidea</taxon>
        <taxon>Eresidae</taxon>
        <taxon>Stegodyphus</taxon>
    </lineage>
</organism>
<dbReference type="AlphaFoldDB" id="A0A087UBB5"/>
<dbReference type="Pfam" id="PF00337">
    <property type="entry name" value="Gal-bind_lectin"/>
    <property type="match status" value="3"/>
</dbReference>
<accession>A0A087UBB5</accession>
<evidence type="ECO:0000256" key="1">
    <source>
        <dbReference type="ARBA" id="ARBA00022734"/>
    </source>
</evidence>
<evidence type="ECO:0000313" key="4">
    <source>
        <dbReference type="EMBL" id="KFM74654.1"/>
    </source>
</evidence>
<feature type="domain" description="Galectin" evidence="3">
    <location>
        <begin position="170"/>
        <end position="300"/>
    </location>
</feature>
<feature type="non-terminal residue" evidence="4">
    <location>
        <position position="463"/>
    </location>
</feature>
<protein>
    <recommendedName>
        <fullName evidence="2">Galectin</fullName>
    </recommendedName>
</protein>
<name>A0A087UBB5_STEMI</name>
<feature type="domain" description="Galectin" evidence="3">
    <location>
        <begin position="26"/>
        <end position="164"/>
    </location>
</feature>
<sequence>MSVVSRLLQKAESEPGLHYRNPSVPHACSIPGGLCIGSKIYIHGMVPKDSTRFAIILQRGADPEHADLHLHLCAHLGGTPVVVRNSRLRGDWGVEERLDGPFPFPIAPRTFLLVITAYMDSYEVEINGSSNFSFKVRDGLPISSVTHLAIEAGLFIRAIHAPVESMPRKLRLSLGSGVKVGDMFSIKGEPTEDAKSFVINWQTGPGKFDDVLFLLNPQLEEGRVVMNCRLDDEWAKEETSSDCPFSPGKPFHLAVGVSSLGFDTLLDGKEWLNFRHKHEVSNAKTLFIEGDLQPTDIWIDCAQLNASGIVNGVIKRGVRLQLIGPELPLTSRITGGFEKGCLFLISGKINAQPSKLQMNVQCGEGSEDCDIALLFDVLWKDDTPKITLNSREENSWGQEVSATVVEGLAAGRPFDLLVARTEDGFQCFLDGLELAHLPYRVEDPLPDHITLSGDLETYRLLLL</sequence>
<dbReference type="SUPFAM" id="SSF49899">
    <property type="entry name" value="Concanavalin A-like lectins/glucanases"/>
    <property type="match status" value="3"/>
</dbReference>
<dbReference type="InterPro" id="IPR013320">
    <property type="entry name" value="ConA-like_dom_sf"/>
</dbReference>
<dbReference type="SMART" id="SM00276">
    <property type="entry name" value="GLECT"/>
    <property type="match status" value="3"/>
</dbReference>
<proteinExistence type="predicted"/>
<dbReference type="PANTHER" id="PTHR11346:SF147">
    <property type="entry name" value="GALECTIN"/>
    <property type="match status" value="1"/>
</dbReference>
<reference evidence="4 5" key="1">
    <citation type="submission" date="2013-11" db="EMBL/GenBank/DDBJ databases">
        <title>Genome sequencing of Stegodyphus mimosarum.</title>
        <authorList>
            <person name="Bechsgaard J."/>
        </authorList>
    </citation>
    <scope>NUCLEOTIDE SEQUENCE [LARGE SCALE GENOMIC DNA]</scope>
</reference>
<dbReference type="Gene3D" id="2.60.120.200">
    <property type="match status" value="3"/>
</dbReference>
<dbReference type="OrthoDB" id="5795596at2759"/>
<dbReference type="EMBL" id="KK119088">
    <property type="protein sequence ID" value="KFM74654.1"/>
    <property type="molecule type" value="Genomic_DNA"/>
</dbReference>
<gene>
    <name evidence="4" type="ORF">X975_18739</name>
</gene>
<dbReference type="InterPro" id="IPR001079">
    <property type="entry name" value="Galectin_CRD"/>
</dbReference>
<evidence type="ECO:0000259" key="3">
    <source>
        <dbReference type="PROSITE" id="PS51304"/>
    </source>
</evidence>
<keyword evidence="5" id="KW-1185">Reference proteome</keyword>
<dbReference type="CDD" id="cd00070">
    <property type="entry name" value="GLECT"/>
    <property type="match status" value="3"/>
</dbReference>
<evidence type="ECO:0000256" key="2">
    <source>
        <dbReference type="RuleBase" id="RU102079"/>
    </source>
</evidence>
<dbReference type="Proteomes" id="UP000054359">
    <property type="component" value="Unassembled WGS sequence"/>
</dbReference>
<evidence type="ECO:0000313" key="5">
    <source>
        <dbReference type="Proteomes" id="UP000054359"/>
    </source>
</evidence>
<dbReference type="PROSITE" id="PS51304">
    <property type="entry name" value="GALECTIN"/>
    <property type="match status" value="3"/>
</dbReference>
<dbReference type="InterPro" id="IPR044156">
    <property type="entry name" value="Galectin-like"/>
</dbReference>
<dbReference type="PANTHER" id="PTHR11346">
    <property type="entry name" value="GALECTIN"/>
    <property type="match status" value="1"/>
</dbReference>